<accession>A0A8R1U6R1</accession>
<keyword evidence="2" id="KW-1185">Reference proteome</keyword>
<dbReference type="EnsemblMetazoa" id="PPA08813.1">
    <property type="protein sequence ID" value="PPA08813.1"/>
    <property type="gene ID" value="WBGene00098367"/>
</dbReference>
<dbReference type="InterPro" id="IPR052823">
    <property type="entry name" value="SXP/RAL-2_related"/>
</dbReference>
<proteinExistence type="predicted"/>
<protein>
    <submittedName>
        <fullName evidence="1">Uncharacterized protein</fullName>
    </submittedName>
</protein>
<evidence type="ECO:0000313" key="2">
    <source>
        <dbReference type="Proteomes" id="UP000005239"/>
    </source>
</evidence>
<dbReference type="PANTHER" id="PTHR21593:SF36">
    <property type="entry name" value="DUF148 DOMAIN-CONTAINING PROTEIN-RELATED"/>
    <property type="match status" value="1"/>
</dbReference>
<dbReference type="Proteomes" id="UP000005239">
    <property type="component" value="Unassembled WGS sequence"/>
</dbReference>
<dbReference type="PANTHER" id="PTHR21593">
    <property type="entry name" value="PRION-LIKE- Q/N-RICH -DOMAIN-BEARING PROTEIN PROTEIN"/>
    <property type="match status" value="1"/>
</dbReference>
<gene>
    <name evidence="1" type="primary">WBGene00098367</name>
</gene>
<name>A0A2A6C6W1_PRIPA</name>
<organism evidence="1 2">
    <name type="scientific">Pristionchus pacificus</name>
    <name type="common">Parasitic nematode worm</name>
    <dbReference type="NCBI Taxonomy" id="54126"/>
    <lineage>
        <taxon>Eukaryota</taxon>
        <taxon>Metazoa</taxon>
        <taxon>Ecdysozoa</taxon>
        <taxon>Nematoda</taxon>
        <taxon>Chromadorea</taxon>
        <taxon>Rhabditida</taxon>
        <taxon>Rhabditina</taxon>
        <taxon>Diplogasteromorpha</taxon>
        <taxon>Diplogasteroidea</taxon>
        <taxon>Neodiplogasteridae</taxon>
        <taxon>Pristionchus</taxon>
    </lineage>
</organism>
<sequence length="1862" mass="205716">MLTTPAGVLEAKKPPSKPQQSVCSAALGMASRGQHLFLFMYPFSQTYILIVAETMAHTATHDDYKDKLHRLAEHIKVHAIKTALPTAVRAEIDNHITDLAHKIGILTLHEIVERLEKLAAHIRAHPDEARARIAKLSPAAQKPFGEIVKIFVSDKTPREKFEECKKIKDTLPSDVLGEINALKEELAKKIGIVPLHHLGHHYIHARTDYLDKLHRLAEHIKTHPDEARAGITKLSTAAQKPAGEIIKIFISDKDPVTKFEECKKIKESLPANVRAEIDNHKTDLAHKIGILTLDEILERLEKLAIHIKTHPDEARAGIARLSAAAQGPAGEIVKIFISDKTPKQKREEIQKIHDTLSPEVLGEIMAHKEELAKKIGIVPIHHLAHTPSHDEYVDKIRRLAEHIKTHPDEARAGIAKLSLAAQEPAGEILKIFVSDKDAKTKYEEIQKIKAGLPANVRAEIDNHKTDLAHKIGILTLQEIVERLEKLAEYLRNHPEDAKAGVAKLSAAAQKPATEILKIFTSTYLSPREKFEEAQKIHATLPPDVLGEILAHKEDIARKLRIVPLHHLSHGGAVREEYVDKIHKLIDYIKAHPDEARAGIAKLSKEAQQPAGEIVKIFVSDKDAFTKIIEIEKIKAGVSAPIRAEIENHKTQLAHKIGLLTLEEIVARLDLFAAHIKAHPEEARARVLKLSPAAQKPAGDILKVFCSDKTPSEKHMEIRKIQDGLAPEVLGEILAHKEELAKKLRLTPIHHIGHNPIRDEYADKLKRLAEHIKAHPDEARAGIAKLSTAAQQPAGEIVKIFCSDKDPLVKVNEIKHIKDGLSASVRAEIDNHQAELAHKIGLLTLHEIVARLEKLAEHIRLHPEEARAGVAKLSAAAQGPAGEIIKIFCADKTPLEKLSLIRAIREALPSDVLGEIDAHKERIARKIGIAPLHHLGHTPSHDDYVDKIHRLISHMKANPHEVRAGINKLSAAAQGPAREIVEIFLSDKDAATKLNETEKIKSKLPAAVRAEIENHKTELAHRVGILTLPEILERLEKLADHIKAHPDEARAKVATLSPAAQKPFGDMVKIFVSDKTPKEKFEECRKIRESLPTEVLGEINALKEEISQKIGIAPIHHLGHTPSHDAYVDRVHKLAEHIKLHPEEARAGVAKLSTAAQKPAGDIIKIFVSDKDAKTKFEEITKIKAGLSAAVRAEIENHQADIAHKIGILTLSEILERLEKLADHIRAHPDEARAKVATLSPAAQKPFGEMVKIFVSDKTPAQKFEECRKIKDSLPSDVLGEVNAVKEELAKKIGVTHARQEYAERLHKLAEHIKAHPEEARAGVAKLSAAAQKPAGEIIKIFVSDKDPKTKYEECQAIKANLPASVVAEIDNHKTQLAHKIGLLTVTEIVQRLEKLADYIKAHPEEARAGVAKLSAAAQGPAGEIVHIFVSDKTPLEKHQAVQKIQEGLAPEVLGEILAHKEKLAKRLRIVPLHHLDHTHAHNDYLDKLHRLAEHIKAHPEEARAGVAKLSAAAQAPAGEIIKIFCSDKDAFAKVVEIHKLKEALPAAVKAEIEAHKTELAHKIGILTLPEIISRLEVFAEVIKAHPEEAKARVLKLSPAAQKPAGDILKIFCSDKLPREKLNEIRALEETLSPEVRGEILAHKEQLALRLRIAPLHHLGSSPAVDDYKDKLHRLAEHIKAHPEEARAGVAKLSTAAQKPAGEIIKIFCSDKDTFTKIIEISKIKESVSEAVRAEIDQHKTDLAHKIGLLTLPEILERLEKLAEHIKAHPDEARAKIGTLSAAAQKPFGDMVKIFVSDETNRNKFEQIQKIKETLPAEVLAEINVLKGEIATKIGLSGGPNNSICDREIKMDPSNDLSWGSMG</sequence>
<reference evidence="1" key="2">
    <citation type="submission" date="2022-06" db="UniProtKB">
        <authorList>
            <consortium name="EnsemblMetazoa"/>
        </authorList>
    </citation>
    <scope>IDENTIFICATION</scope>
    <source>
        <strain evidence="1">PS312</strain>
    </source>
</reference>
<reference evidence="2" key="1">
    <citation type="journal article" date="2008" name="Nat. Genet.">
        <title>The Pristionchus pacificus genome provides a unique perspective on nematode lifestyle and parasitism.</title>
        <authorList>
            <person name="Dieterich C."/>
            <person name="Clifton S.W."/>
            <person name="Schuster L.N."/>
            <person name="Chinwalla A."/>
            <person name="Delehaunty K."/>
            <person name="Dinkelacker I."/>
            <person name="Fulton L."/>
            <person name="Fulton R."/>
            <person name="Godfrey J."/>
            <person name="Minx P."/>
            <person name="Mitreva M."/>
            <person name="Roeseler W."/>
            <person name="Tian H."/>
            <person name="Witte H."/>
            <person name="Yang S.P."/>
            <person name="Wilson R.K."/>
            <person name="Sommer R.J."/>
        </authorList>
    </citation>
    <scope>NUCLEOTIDE SEQUENCE [LARGE SCALE GENOMIC DNA]</scope>
    <source>
        <strain evidence="2">PS312</strain>
    </source>
</reference>
<accession>A0A2A6C6W1</accession>
<evidence type="ECO:0000313" key="1">
    <source>
        <dbReference type="EnsemblMetazoa" id="PPA08813.1"/>
    </source>
</evidence>